<feature type="region of interest" description="Disordered" evidence="1">
    <location>
        <begin position="279"/>
        <end position="309"/>
    </location>
</feature>
<proteinExistence type="predicted"/>
<feature type="transmembrane region" description="Helical" evidence="2">
    <location>
        <begin position="194"/>
        <end position="219"/>
    </location>
</feature>
<feature type="compositionally biased region" description="Low complexity" evidence="1">
    <location>
        <begin position="279"/>
        <end position="288"/>
    </location>
</feature>
<comment type="caution">
    <text evidence="3">The sequence shown here is derived from an EMBL/GenBank/DDBJ whole genome shotgun (WGS) entry which is preliminary data.</text>
</comment>
<dbReference type="STRING" id="1352936.M878_02095"/>
<evidence type="ECO:0000313" key="4">
    <source>
        <dbReference type="Proteomes" id="UP000017984"/>
    </source>
</evidence>
<evidence type="ECO:0000256" key="1">
    <source>
        <dbReference type="SAM" id="MobiDB-lite"/>
    </source>
</evidence>
<evidence type="ECO:0000256" key="2">
    <source>
        <dbReference type="SAM" id="Phobius"/>
    </source>
</evidence>
<reference evidence="3 4" key="1">
    <citation type="journal article" date="2014" name="Genome Announc.">
        <title>Draft Genome Sequence of Streptomyces roseochromogenes subsp. oscitans DS 12.976, Producer of the Aminocoumarin Antibiotic Clorobiocin.</title>
        <authorList>
            <person name="Ruckert C."/>
            <person name="Kalinowski J."/>
            <person name="Heide L."/>
            <person name="Apel A.K."/>
        </authorList>
    </citation>
    <scope>NUCLEOTIDE SEQUENCE [LARGE SCALE GENOMIC DNA]</scope>
    <source>
        <strain evidence="3 4">DS 12.976</strain>
    </source>
</reference>
<dbReference type="AlphaFoldDB" id="V6L594"/>
<gene>
    <name evidence="3" type="ORF">M878_02095</name>
</gene>
<dbReference type="PATRIC" id="fig|1352936.5.peg.465"/>
<name>V6L594_STRRC</name>
<organism evidence="3 4">
    <name type="scientific">Streptomyces roseochromogenus subsp. oscitans DS 12.976</name>
    <dbReference type="NCBI Taxonomy" id="1352936"/>
    <lineage>
        <taxon>Bacteria</taxon>
        <taxon>Bacillati</taxon>
        <taxon>Actinomycetota</taxon>
        <taxon>Actinomycetes</taxon>
        <taxon>Kitasatosporales</taxon>
        <taxon>Streptomycetaceae</taxon>
        <taxon>Streptomyces</taxon>
    </lineage>
</organism>
<keyword evidence="2" id="KW-0472">Membrane</keyword>
<dbReference type="EMBL" id="AWQX01000010">
    <property type="protein sequence ID" value="EST36394.1"/>
    <property type="molecule type" value="Genomic_DNA"/>
</dbReference>
<evidence type="ECO:0000313" key="3">
    <source>
        <dbReference type="EMBL" id="EST36394.1"/>
    </source>
</evidence>
<dbReference type="Proteomes" id="UP000017984">
    <property type="component" value="Chromosome"/>
</dbReference>
<dbReference type="HOGENOM" id="CLU_857706_0_0_11"/>
<accession>V6L594</accession>
<evidence type="ECO:0008006" key="5">
    <source>
        <dbReference type="Google" id="ProtNLM"/>
    </source>
</evidence>
<keyword evidence="2" id="KW-0812">Transmembrane</keyword>
<protein>
    <recommendedName>
        <fullName evidence="5">HTH araC/xylS-type domain-containing protein</fullName>
    </recommendedName>
</protein>
<sequence>MGEMLTNPGGARVERLAAEVGWSRKRLWSRFRTQTGLSPKHAAQLVRLDVRAFAGVTPTAVADGGKFGDGGVLDLIKTVGRQVVEDVDCFVGLVVEQFSEDRHVVVHLGFDELDRAENTIFILGQVEEFAQYGNGTGALRRGRQLRSYRCEPTRHMESARSHIITNQAFMLTPRRHSGFASTGKGRIMRKFQRAAVVAAAVAGLSALGAGVSFAGGYGAPPQVTAVANSQATAVAVGGGTAVANSQATAVAVGAPYAQPHYAPQPAPYGGGQYGDDCGPGQYGADYGQGQDGQGQYGQDQYGQGQYGGGQYGGGQYGGGQYGGR</sequence>
<keyword evidence="2" id="KW-1133">Transmembrane helix</keyword>
<keyword evidence="4" id="KW-1185">Reference proteome</keyword>